<gene>
    <name evidence="2" type="ORF">RDB_LOCUS146053</name>
</gene>
<sequence>MSNSPHPTGNKKEGSSTPIPPPVAQMHSKASAQVSASLSHLLQTRHGITSHSTQTSALPYSPPKPDNHTPPVPSLSREPTPRLSSATVLKQKTIPITYQQYSTNENRSTTESIFTVDLDITARNLQAEVMERMRVTTATHLVYSFTGVPKSESDPKPFDTVAAVTEALDGVHKRIARAQTKIKGLKIINSDPAPKSKAFLDSLAKPPKEKDKLTARKKRTIAEIEALNAEDKFTVQLLQKWPRCRNGPCHNVHCYVSDCGLHIPLTHEATHVWSMAYRENPTKVDLDTPPSHALFQPSLVGIQSAVRKPVLLDTNKKPKHEPKVAGQLPIERCSLPDLKAKGDSVADPIEIDFETPGAGPSNFSGAKKECLGYIDLTLFSDLGSRTNSPPSRPVPELVSTVSTRLPSPAELFKLMFPRIGFLLRELETANPNLHILDYAPRFRAAGVERIDQVPEYSVNWIANNIQITVLEASLIHSSALCYLRK</sequence>
<name>A0A8H3HN37_9AGAM</name>
<dbReference type="OrthoDB" id="3262205at2759"/>
<dbReference type="EMBL" id="CAJMWV010006472">
    <property type="protein sequence ID" value="CAE6521987.1"/>
    <property type="molecule type" value="Genomic_DNA"/>
</dbReference>
<protein>
    <submittedName>
        <fullName evidence="2">Uncharacterized protein</fullName>
    </submittedName>
</protein>
<reference evidence="2" key="1">
    <citation type="submission" date="2021-01" db="EMBL/GenBank/DDBJ databases">
        <authorList>
            <person name="Kaushik A."/>
        </authorList>
    </citation>
    <scope>NUCLEOTIDE SEQUENCE</scope>
    <source>
        <strain evidence="2">AG3-1AP</strain>
    </source>
</reference>
<feature type="compositionally biased region" description="Polar residues" evidence="1">
    <location>
        <begin position="28"/>
        <end position="58"/>
    </location>
</feature>
<evidence type="ECO:0000256" key="1">
    <source>
        <dbReference type="SAM" id="MobiDB-lite"/>
    </source>
</evidence>
<proteinExistence type="predicted"/>
<evidence type="ECO:0000313" key="3">
    <source>
        <dbReference type="Proteomes" id="UP000663831"/>
    </source>
</evidence>
<dbReference type="Proteomes" id="UP000663831">
    <property type="component" value="Unassembled WGS sequence"/>
</dbReference>
<accession>A0A8H3HN37</accession>
<dbReference type="AlphaFoldDB" id="A0A8H3HN37"/>
<evidence type="ECO:0000313" key="2">
    <source>
        <dbReference type="EMBL" id="CAE6521987.1"/>
    </source>
</evidence>
<organism evidence="2 3">
    <name type="scientific">Rhizoctonia solani</name>
    <dbReference type="NCBI Taxonomy" id="456999"/>
    <lineage>
        <taxon>Eukaryota</taxon>
        <taxon>Fungi</taxon>
        <taxon>Dikarya</taxon>
        <taxon>Basidiomycota</taxon>
        <taxon>Agaricomycotina</taxon>
        <taxon>Agaricomycetes</taxon>
        <taxon>Cantharellales</taxon>
        <taxon>Ceratobasidiaceae</taxon>
        <taxon>Rhizoctonia</taxon>
    </lineage>
</organism>
<comment type="caution">
    <text evidence="2">The sequence shown here is derived from an EMBL/GenBank/DDBJ whole genome shotgun (WGS) entry which is preliminary data.</text>
</comment>
<feature type="compositionally biased region" description="Pro residues" evidence="1">
    <location>
        <begin position="60"/>
        <end position="73"/>
    </location>
</feature>
<feature type="region of interest" description="Disordered" evidence="1">
    <location>
        <begin position="1"/>
        <end position="85"/>
    </location>
</feature>